<dbReference type="EMBL" id="UOGC01000100">
    <property type="protein sequence ID" value="VAX19983.1"/>
    <property type="molecule type" value="Genomic_DNA"/>
</dbReference>
<keyword evidence="1" id="KW-1133">Transmembrane helix</keyword>
<dbReference type="AlphaFoldDB" id="A0A3B1C5U0"/>
<reference evidence="2" key="1">
    <citation type="submission" date="2018-06" db="EMBL/GenBank/DDBJ databases">
        <authorList>
            <person name="Zhirakovskaya E."/>
        </authorList>
    </citation>
    <scope>NUCLEOTIDE SEQUENCE</scope>
</reference>
<gene>
    <name evidence="2" type="ORF">MNBD_NITROSPINAE01-645</name>
</gene>
<keyword evidence="1" id="KW-0812">Transmembrane</keyword>
<sequence>MEIDKILKNARKLKAPESLTAKLRKEIAVSRKVKPQTYRRRFIWPALAVAATLVIAIRLTPFAPPENIETAPDNLNDFIYETLGPVFSFEETQSREANYGRDLFLSEQLDILIANEGGNNA</sequence>
<evidence type="ECO:0000313" key="2">
    <source>
        <dbReference type="EMBL" id="VAX19983.1"/>
    </source>
</evidence>
<accession>A0A3B1C5U0</accession>
<keyword evidence="1" id="KW-0472">Membrane</keyword>
<feature type="transmembrane region" description="Helical" evidence="1">
    <location>
        <begin position="42"/>
        <end position="60"/>
    </location>
</feature>
<proteinExistence type="predicted"/>
<organism evidence="2">
    <name type="scientific">hydrothermal vent metagenome</name>
    <dbReference type="NCBI Taxonomy" id="652676"/>
    <lineage>
        <taxon>unclassified sequences</taxon>
        <taxon>metagenomes</taxon>
        <taxon>ecological metagenomes</taxon>
    </lineage>
</organism>
<name>A0A3B1C5U0_9ZZZZ</name>
<evidence type="ECO:0000256" key="1">
    <source>
        <dbReference type="SAM" id="Phobius"/>
    </source>
</evidence>
<protein>
    <submittedName>
        <fullName evidence="2">Uncharacterized protein</fullName>
    </submittedName>
</protein>